<organism evidence="1 2">
    <name type="scientific">Solanum verrucosum</name>
    <dbReference type="NCBI Taxonomy" id="315347"/>
    <lineage>
        <taxon>Eukaryota</taxon>
        <taxon>Viridiplantae</taxon>
        <taxon>Streptophyta</taxon>
        <taxon>Embryophyta</taxon>
        <taxon>Tracheophyta</taxon>
        <taxon>Spermatophyta</taxon>
        <taxon>Magnoliopsida</taxon>
        <taxon>eudicotyledons</taxon>
        <taxon>Gunneridae</taxon>
        <taxon>Pentapetalae</taxon>
        <taxon>asterids</taxon>
        <taxon>lamiids</taxon>
        <taxon>Solanales</taxon>
        <taxon>Solanaceae</taxon>
        <taxon>Solanoideae</taxon>
        <taxon>Solaneae</taxon>
        <taxon>Solanum</taxon>
    </lineage>
</organism>
<evidence type="ECO:0000313" key="2">
    <source>
        <dbReference type="Proteomes" id="UP001234989"/>
    </source>
</evidence>
<dbReference type="Proteomes" id="UP001234989">
    <property type="component" value="Chromosome 4"/>
</dbReference>
<proteinExistence type="predicted"/>
<reference evidence="1" key="1">
    <citation type="submission" date="2023-08" db="EMBL/GenBank/DDBJ databases">
        <title>A de novo genome assembly of Solanum verrucosum Schlechtendal, a Mexican diploid species geographically isolated from the other diploid A-genome species in potato relatives.</title>
        <authorList>
            <person name="Hosaka K."/>
        </authorList>
    </citation>
    <scope>NUCLEOTIDE SEQUENCE</scope>
    <source>
        <tissue evidence="1">Young leaves</tissue>
    </source>
</reference>
<name>A0AAF0QTF3_SOLVR</name>
<accession>A0AAF0QTF3</accession>
<sequence length="205" mass="24150">MQKVQILSELAILDTVMENVILTKSKAALKATLLMDYEEHLKNEELAWRQRSRALWLKEGDKNTKFFHKVANAHKRSNNIDQLMIEDEPVMDPVRIRGEIIEFYQKLFSENTRWRPSINLINCPMITEEEREALQGEFEEQEVFSCLKMCAMDKALGPDGFTMGIYIKCWDVAKKDIMETFKNLHFHGVFEKKFQCHIHCFDSKE</sequence>
<dbReference type="AlphaFoldDB" id="A0AAF0QTF3"/>
<evidence type="ECO:0000313" key="1">
    <source>
        <dbReference type="EMBL" id="WMV25624.1"/>
    </source>
</evidence>
<gene>
    <name evidence="1" type="ORF">MTR67_019009</name>
</gene>
<protein>
    <submittedName>
        <fullName evidence="1">Uncharacterized protein</fullName>
    </submittedName>
</protein>
<keyword evidence="2" id="KW-1185">Reference proteome</keyword>
<dbReference type="EMBL" id="CP133615">
    <property type="protein sequence ID" value="WMV25624.1"/>
    <property type="molecule type" value="Genomic_DNA"/>
</dbReference>